<feature type="signal peptide" evidence="1">
    <location>
        <begin position="1"/>
        <end position="19"/>
    </location>
</feature>
<dbReference type="Proteomes" id="UP000298652">
    <property type="component" value="Chromosome 1"/>
</dbReference>
<proteinExistence type="predicted"/>
<name>A0A4U6W6P1_SETVI</name>
<dbReference type="EMBL" id="CM016552">
    <property type="protein sequence ID" value="TKW38121.1"/>
    <property type="molecule type" value="Genomic_DNA"/>
</dbReference>
<reference evidence="2" key="1">
    <citation type="submission" date="2019-03" db="EMBL/GenBank/DDBJ databases">
        <title>WGS assembly of Setaria viridis.</title>
        <authorList>
            <person name="Huang P."/>
            <person name="Jenkins J."/>
            <person name="Grimwood J."/>
            <person name="Barry K."/>
            <person name="Healey A."/>
            <person name="Mamidi S."/>
            <person name="Sreedasyam A."/>
            <person name="Shu S."/>
            <person name="Feldman M."/>
            <person name="Wu J."/>
            <person name="Yu Y."/>
            <person name="Chen C."/>
            <person name="Johnson J."/>
            <person name="Rokhsar D."/>
            <person name="Baxter I."/>
            <person name="Schmutz J."/>
            <person name="Brutnell T."/>
            <person name="Kellogg E."/>
        </authorList>
    </citation>
    <scope>NUCLEOTIDE SEQUENCE [LARGE SCALE GENOMIC DNA]</scope>
</reference>
<accession>A0A4U6W6P1</accession>
<keyword evidence="1" id="KW-0732">Signal</keyword>
<sequence>MCMCSSCAALAGTLQACRARSCATGAGDFYSTPEALRACAARYAVWSAPCHLQVASLRFGFSCFINECQRHMILWHRT</sequence>
<dbReference type="AlphaFoldDB" id="A0A4U6W6P1"/>
<evidence type="ECO:0008006" key="4">
    <source>
        <dbReference type="Google" id="ProtNLM"/>
    </source>
</evidence>
<dbReference type="Gramene" id="TKW38121">
    <property type="protein sequence ID" value="TKW38121"/>
    <property type="gene ID" value="SEVIR_1G093350v2"/>
</dbReference>
<evidence type="ECO:0000313" key="3">
    <source>
        <dbReference type="Proteomes" id="UP000298652"/>
    </source>
</evidence>
<organism evidence="2 3">
    <name type="scientific">Setaria viridis</name>
    <name type="common">Green bristlegrass</name>
    <name type="synonym">Setaria italica subsp. viridis</name>
    <dbReference type="NCBI Taxonomy" id="4556"/>
    <lineage>
        <taxon>Eukaryota</taxon>
        <taxon>Viridiplantae</taxon>
        <taxon>Streptophyta</taxon>
        <taxon>Embryophyta</taxon>
        <taxon>Tracheophyta</taxon>
        <taxon>Spermatophyta</taxon>
        <taxon>Magnoliopsida</taxon>
        <taxon>Liliopsida</taxon>
        <taxon>Poales</taxon>
        <taxon>Poaceae</taxon>
        <taxon>PACMAD clade</taxon>
        <taxon>Panicoideae</taxon>
        <taxon>Panicodae</taxon>
        <taxon>Paniceae</taxon>
        <taxon>Cenchrinae</taxon>
        <taxon>Setaria</taxon>
    </lineage>
</organism>
<protein>
    <recommendedName>
        <fullName evidence="4">Bifunctional inhibitor/plant lipid transfer protein/seed storage helical domain-containing protein</fullName>
    </recommendedName>
</protein>
<evidence type="ECO:0000313" key="2">
    <source>
        <dbReference type="EMBL" id="TKW38121.1"/>
    </source>
</evidence>
<gene>
    <name evidence="2" type="ORF">SEVIR_1G093350v2</name>
</gene>
<keyword evidence="3" id="KW-1185">Reference proteome</keyword>
<feature type="chain" id="PRO_5020910216" description="Bifunctional inhibitor/plant lipid transfer protein/seed storage helical domain-containing protein" evidence="1">
    <location>
        <begin position="20"/>
        <end position="78"/>
    </location>
</feature>
<evidence type="ECO:0000256" key="1">
    <source>
        <dbReference type="SAM" id="SignalP"/>
    </source>
</evidence>